<dbReference type="PANTHER" id="PTHR33449:SF1">
    <property type="entry name" value="NUCLEOID-ASSOCIATED PROTEIN YBAB"/>
    <property type="match status" value="1"/>
</dbReference>
<evidence type="ECO:0000256" key="2">
    <source>
        <dbReference type="HAMAP-Rule" id="MF_00274"/>
    </source>
</evidence>
<dbReference type="NCBIfam" id="TIGR00103">
    <property type="entry name" value="DNA_YbaB_EbfC"/>
    <property type="match status" value="1"/>
</dbReference>
<dbReference type="PANTHER" id="PTHR33449">
    <property type="entry name" value="NUCLEOID-ASSOCIATED PROTEIN YBAB"/>
    <property type="match status" value="1"/>
</dbReference>
<dbReference type="Proteomes" id="UP000008631">
    <property type="component" value="Chromosome"/>
</dbReference>
<dbReference type="HAMAP" id="MF_00274">
    <property type="entry name" value="DNA_YbaB_EbfC"/>
    <property type="match status" value="1"/>
</dbReference>
<keyword evidence="2" id="KW-0963">Cytoplasm</keyword>
<dbReference type="InterPro" id="IPR036894">
    <property type="entry name" value="YbaB-like_sf"/>
</dbReference>
<dbReference type="Gene3D" id="3.30.1310.10">
    <property type="entry name" value="Nucleoid-associated protein YbaB-like domain"/>
    <property type="match status" value="1"/>
</dbReference>
<dbReference type="KEGG" id="ipa:Isop_2993"/>
<dbReference type="SUPFAM" id="SSF82607">
    <property type="entry name" value="YbaB-like"/>
    <property type="match status" value="1"/>
</dbReference>
<dbReference type="GO" id="GO:0005829">
    <property type="term" value="C:cytosol"/>
    <property type="evidence" value="ECO:0007669"/>
    <property type="project" value="TreeGrafter"/>
</dbReference>
<dbReference type="RefSeq" id="WP_013565846.1">
    <property type="nucleotide sequence ID" value="NC_014962.1"/>
</dbReference>
<dbReference type="EMBL" id="CP002353">
    <property type="protein sequence ID" value="ADV63558.1"/>
    <property type="molecule type" value="Genomic_DNA"/>
</dbReference>
<dbReference type="GO" id="GO:0003677">
    <property type="term" value="F:DNA binding"/>
    <property type="evidence" value="ECO:0007669"/>
    <property type="project" value="UniProtKB-UniRule"/>
</dbReference>
<dbReference type="InterPro" id="IPR004401">
    <property type="entry name" value="YbaB/EbfC"/>
</dbReference>
<protein>
    <recommendedName>
        <fullName evidence="2">Nucleoid-associated protein Isop_2993</fullName>
    </recommendedName>
</protein>
<dbReference type="Pfam" id="PF02575">
    <property type="entry name" value="YbaB_DNA_bd"/>
    <property type="match status" value="1"/>
</dbReference>
<dbReference type="STRING" id="575540.Isop_2993"/>
<dbReference type="AlphaFoldDB" id="E8R2R1"/>
<dbReference type="FunCoup" id="E8R2R1">
    <property type="interactions" value="344"/>
</dbReference>
<reference key="1">
    <citation type="submission" date="2010-11" db="EMBL/GenBank/DDBJ databases">
        <title>The complete sequence of chromosome of Isophaera pallida ATCC 43644.</title>
        <authorList>
            <consortium name="US DOE Joint Genome Institute (JGI-PGF)"/>
            <person name="Lucas S."/>
            <person name="Copeland A."/>
            <person name="Lapidus A."/>
            <person name="Bruce D."/>
            <person name="Goodwin L."/>
            <person name="Pitluck S."/>
            <person name="Kyrpides N."/>
            <person name="Mavromatis K."/>
            <person name="Pagani I."/>
            <person name="Ivanova N."/>
            <person name="Saunders E."/>
            <person name="Brettin T."/>
            <person name="Detter J.C."/>
            <person name="Han C."/>
            <person name="Tapia R."/>
            <person name="Land M."/>
            <person name="Hauser L."/>
            <person name="Markowitz V."/>
            <person name="Cheng J.-F."/>
            <person name="Hugenholtz P."/>
            <person name="Woyke T."/>
            <person name="Wu D."/>
            <person name="Eisen J.A."/>
        </authorList>
    </citation>
    <scope>NUCLEOTIDE SEQUENCE</scope>
    <source>
        <strain>ATCC 43644</strain>
    </source>
</reference>
<keyword evidence="4" id="KW-1185">Reference proteome</keyword>
<dbReference type="GO" id="GO:0043590">
    <property type="term" value="C:bacterial nucleoid"/>
    <property type="evidence" value="ECO:0007669"/>
    <property type="project" value="UniProtKB-UniRule"/>
</dbReference>
<name>E8R2R1_ISOPI</name>
<evidence type="ECO:0000313" key="4">
    <source>
        <dbReference type="Proteomes" id="UP000008631"/>
    </source>
</evidence>
<proteinExistence type="inferred from homology"/>
<dbReference type="PIRSF" id="PIRSF004555">
    <property type="entry name" value="UCP004555"/>
    <property type="match status" value="1"/>
</dbReference>
<accession>E8R2R1</accession>
<organism evidence="3 4">
    <name type="scientific">Isosphaera pallida (strain ATCC 43644 / DSM 9630 / IS1B)</name>
    <dbReference type="NCBI Taxonomy" id="575540"/>
    <lineage>
        <taxon>Bacteria</taxon>
        <taxon>Pseudomonadati</taxon>
        <taxon>Planctomycetota</taxon>
        <taxon>Planctomycetia</taxon>
        <taxon>Isosphaerales</taxon>
        <taxon>Isosphaeraceae</taxon>
        <taxon>Isosphaera</taxon>
    </lineage>
</organism>
<dbReference type="HOGENOM" id="CLU_140930_2_2_0"/>
<comment type="similarity">
    <text evidence="2">Belongs to the YbaB/EbfC family.</text>
</comment>
<evidence type="ECO:0000256" key="1">
    <source>
        <dbReference type="ARBA" id="ARBA00023125"/>
    </source>
</evidence>
<comment type="function">
    <text evidence="2">Binds to DNA and alters its conformation. May be involved in regulation of gene expression, nucleoid organization and DNA protection.</text>
</comment>
<reference evidence="3 4" key="2">
    <citation type="journal article" date="2011" name="Stand. Genomic Sci.">
        <title>Complete genome sequence of Isosphaera pallida type strain (IS1B).</title>
        <authorList>
            <consortium name="US DOE Joint Genome Institute (JGI-PGF)"/>
            <person name="Goker M."/>
            <person name="Cleland D."/>
            <person name="Saunders E."/>
            <person name="Lapidus A."/>
            <person name="Nolan M."/>
            <person name="Lucas S."/>
            <person name="Hammon N."/>
            <person name="Deshpande S."/>
            <person name="Cheng J.F."/>
            <person name="Tapia R."/>
            <person name="Han C."/>
            <person name="Goodwin L."/>
            <person name="Pitluck S."/>
            <person name="Liolios K."/>
            <person name="Pagani I."/>
            <person name="Ivanova N."/>
            <person name="Mavromatis K."/>
            <person name="Pati A."/>
            <person name="Chen A."/>
            <person name="Palaniappan K."/>
            <person name="Land M."/>
            <person name="Hauser L."/>
            <person name="Chang Y.J."/>
            <person name="Jeffries C.D."/>
            <person name="Detter J.C."/>
            <person name="Beck B."/>
            <person name="Woyke T."/>
            <person name="Bristow J."/>
            <person name="Eisen J.A."/>
            <person name="Markowitz V."/>
            <person name="Hugenholtz P."/>
            <person name="Kyrpides N.C."/>
            <person name="Klenk H.P."/>
        </authorList>
    </citation>
    <scope>NUCLEOTIDE SEQUENCE [LARGE SCALE GENOMIC DNA]</scope>
    <source>
        <strain evidence="4">ATCC 43644 / DSM 9630 / IS1B</strain>
    </source>
</reference>
<dbReference type="InParanoid" id="E8R2R1"/>
<dbReference type="eggNOG" id="COG0718">
    <property type="taxonomic scope" value="Bacteria"/>
</dbReference>
<gene>
    <name evidence="3" type="ordered locus">Isop_2993</name>
</gene>
<evidence type="ECO:0000313" key="3">
    <source>
        <dbReference type="EMBL" id="ADV63558.1"/>
    </source>
</evidence>
<dbReference type="OrthoDB" id="288497at2"/>
<comment type="subcellular location">
    <subcellularLocation>
        <location evidence="2">Cytoplasm</location>
        <location evidence="2">Nucleoid</location>
    </subcellularLocation>
</comment>
<sequence length="116" mass="12241">MFPNLGMLGNLLGDPAKLREQMERVQAELAAIRAEGTAGGGMVTAVFNGKLDLVRLRIDPQALSNAANDPELLEDLITAAIHQGMARAREEVARTISSLAGGMPIPGLNQLFTGGF</sequence>
<keyword evidence="1 2" id="KW-0238">DNA-binding</keyword>
<comment type="subunit">
    <text evidence="2">Homodimer.</text>
</comment>